<keyword evidence="1" id="KW-0479">Metal-binding</keyword>
<evidence type="ECO:0000256" key="3">
    <source>
        <dbReference type="SAM" id="Phobius"/>
    </source>
</evidence>
<sequence length="567" mass="61982">MRFLFLLPLCAALFLLPGPCSCVGRPAEPFPNPQRDLEQCGLVQPAWICDPDHVLSSVTEREKVQHILNDIYENVQVECPDGSKKGFQVGVALVEKMMIGWADVEDMASKYASKIGRQWGVGHAGCDNEVMFFMSLRDRVVHIKTARQAAMRVSDYDIDGIIESMKPSLRAGKYDKAVQGGLILLKRELQKPPRQPVDISFVFSAWVVPIFVVVMVLVCGGWRVIAALLIGMFMGLASLIGHAIATVADCCRNMLVKRERAEAQAALDRVANELGVTPSAPPLDPDAQPSPVTAPSPSDSPTHQSQAIYHLVEDNTSHICPICLEDLIPPRTDKTGTKKKDQKDSGKGGSGGVREREVKALPCGHRFHKVCVDEWLRAGGATCPLCRAEAGDDDTGPPLAHERPDERRYRRRVEYFLRRLAARFPRTLGRSDMGAYRTTFMGARPRPTPHTGGGACFTTYQPPVFIHVPPVPQPAPPPVRVPLPTFEQTYNNIRWVLTTPVVPPDAFAAPTTTHRPDTTTQTTQPHQAPHQAHRHHDWGGWSFGHSSTGFGGGGFSGGGGGGSSGTW</sequence>
<name>A0A0G4FVK8_VITBC</name>
<dbReference type="STRING" id="1169540.A0A0G4FVK8"/>
<dbReference type="GO" id="GO:0005892">
    <property type="term" value="C:acetylcholine-gated channel complex"/>
    <property type="evidence" value="ECO:0007669"/>
    <property type="project" value="InterPro"/>
</dbReference>
<dbReference type="SUPFAM" id="SSF57850">
    <property type="entry name" value="RING/U-box"/>
    <property type="match status" value="1"/>
</dbReference>
<reference evidence="6 7" key="1">
    <citation type="submission" date="2014-11" db="EMBL/GenBank/DDBJ databases">
        <authorList>
            <person name="Zhu J."/>
            <person name="Qi W."/>
            <person name="Song R."/>
        </authorList>
    </citation>
    <scope>NUCLEOTIDE SEQUENCE [LARGE SCALE GENOMIC DNA]</scope>
</reference>
<accession>A0A0G4FVK8</accession>
<dbReference type="SMART" id="SM00184">
    <property type="entry name" value="RING"/>
    <property type="match status" value="1"/>
</dbReference>
<feature type="compositionally biased region" description="Low complexity" evidence="2">
    <location>
        <begin position="539"/>
        <end position="548"/>
    </location>
</feature>
<dbReference type="AlphaFoldDB" id="A0A0G4FVK8"/>
<dbReference type="OrthoDB" id="429607at2759"/>
<feature type="compositionally biased region" description="Basic and acidic residues" evidence="2">
    <location>
        <begin position="331"/>
        <end position="346"/>
    </location>
</feature>
<feature type="compositionally biased region" description="Gly residues" evidence="2">
    <location>
        <begin position="549"/>
        <end position="567"/>
    </location>
</feature>
<feature type="region of interest" description="Disordered" evidence="2">
    <location>
        <begin position="331"/>
        <end position="354"/>
    </location>
</feature>
<keyword evidence="4" id="KW-0732">Signal</keyword>
<keyword evidence="3" id="KW-1133">Transmembrane helix</keyword>
<dbReference type="Gene3D" id="3.30.40.10">
    <property type="entry name" value="Zinc/RING finger domain, C3HC4 (zinc finger)"/>
    <property type="match status" value="1"/>
</dbReference>
<proteinExistence type="predicted"/>
<keyword evidence="1" id="KW-0863">Zinc-finger</keyword>
<dbReference type="PANTHER" id="PTHR33748">
    <property type="entry name" value="PROTEIN CBG04600"/>
    <property type="match status" value="1"/>
</dbReference>
<keyword evidence="3" id="KW-0812">Transmembrane</keyword>
<keyword evidence="3" id="KW-0472">Membrane</keyword>
<evidence type="ECO:0000256" key="1">
    <source>
        <dbReference type="PROSITE-ProRule" id="PRU00175"/>
    </source>
</evidence>
<dbReference type="Pfam" id="PF17175">
    <property type="entry name" value="MOLO1"/>
    <property type="match status" value="1"/>
</dbReference>
<feature type="region of interest" description="Disordered" evidence="2">
    <location>
        <begin position="506"/>
        <end position="567"/>
    </location>
</feature>
<dbReference type="InterPro" id="IPR001841">
    <property type="entry name" value="Znf_RING"/>
</dbReference>
<dbReference type="PhylomeDB" id="A0A0G4FVK8"/>
<evidence type="ECO:0000256" key="4">
    <source>
        <dbReference type="SAM" id="SignalP"/>
    </source>
</evidence>
<protein>
    <recommendedName>
        <fullName evidence="5">RING-type domain-containing protein</fullName>
    </recommendedName>
</protein>
<feature type="transmembrane region" description="Helical" evidence="3">
    <location>
        <begin position="199"/>
        <end position="218"/>
    </location>
</feature>
<dbReference type="InParanoid" id="A0A0G4FVK8"/>
<dbReference type="VEuPathDB" id="CryptoDB:Vbra_401"/>
<feature type="compositionally biased region" description="Polar residues" evidence="2">
    <location>
        <begin position="290"/>
        <end position="303"/>
    </location>
</feature>
<evidence type="ECO:0000313" key="6">
    <source>
        <dbReference type="EMBL" id="CEM18748.1"/>
    </source>
</evidence>
<feature type="chain" id="PRO_5005189116" description="RING-type domain-containing protein" evidence="4">
    <location>
        <begin position="23"/>
        <end position="567"/>
    </location>
</feature>
<evidence type="ECO:0000256" key="2">
    <source>
        <dbReference type="SAM" id="MobiDB-lite"/>
    </source>
</evidence>
<keyword evidence="7" id="KW-1185">Reference proteome</keyword>
<dbReference type="PROSITE" id="PS50089">
    <property type="entry name" value="ZF_RING_2"/>
    <property type="match status" value="1"/>
</dbReference>
<dbReference type="EMBL" id="CDMY01000508">
    <property type="protein sequence ID" value="CEM18748.1"/>
    <property type="molecule type" value="Genomic_DNA"/>
</dbReference>
<organism evidence="6 7">
    <name type="scientific">Vitrella brassicaformis (strain CCMP3155)</name>
    <dbReference type="NCBI Taxonomy" id="1169540"/>
    <lineage>
        <taxon>Eukaryota</taxon>
        <taxon>Sar</taxon>
        <taxon>Alveolata</taxon>
        <taxon>Colpodellida</taxon>
        <taxon>Vitrellaceae</taxon>
        <taxon>Vitrella</taxon>
    </lineage>
</organism>
<feature type="signal peptide" evidence="4">
    <location>
        <begin position="1"/>
        <end position="22"/>
    </location>
</feature>
<gene>
    <name evidence="6" type="ORF">Vbra_401</name>
</gene>
<dbReference type="Pfam" id="PF13639">
    <property type="entry name" value="zf-RING_2"/>
    <property type="match status" value="1"/>
</dbReference>
<dbReference type="OMA" id="MSERMEG"/>
<dbReference type="InterPro" id="IPR013083">
    <property type="entry name" value="Znf_RING/FYVE/PHD"/>
</dbReference>
<dbReference type="PANTHER" id="PTHR33748:SF5">
    <property type="entry name" value="GROUND-LIKE DOMAIN-CONTAINING PROTEIN"/>
    <property type="match status" value="1"/>
</dbReference>
<feature type="transmembrane region" description="Helical" evidence="3">
    <location>
        <begin position="225"/>
        <end position="245"/>
    </location>
</feature>
<feature type="compositionally biased region" description="Low complexity" evidence="2">
    <location>
        <begin position="508"/>
        <end position="530"/>
    </location>
</feature>
<keyword evidence="1" id="KW-0862">Zinc</keyword>
<feature type="domain" description="RING-type" evidence="5">
    <location>
        <begin position="320"/>
        <end position="387"/>
    </location>
</feature>
<evidence type="ECO:0000259" key="5">
    <source>
        <dbReference type="PROSITE" id="PS50089"/>
    </source>
</evidence>
<dbReference type="Gene3D" id="3.10.310.50">
    <property type="match status" value="1"/>
</dbReference>
<dbReference type="InterPro" id="IPR033438">
    <property type="entry name" value="MOLO1"/>
</dbReference>
<evidence type="ECO:0000313" key="7">
    <source>
        <dbReference type="Proteomes" id="UP000041254"/>
    </source>
</evidence>
<dbReference type="Proteomes" id="UP000041254">
    <property type="component" value="Unassembled WGS sequence"/>
</dbReference>
<dbReference type="GO" id="GO:0008270">
    <property type="term" value="F:zinc ion binding"/>
    <property type="evidence" value="ECO:0007669"/>
    <property type="project" value="UniProtKB-KW"/>
</dbReference>
<feature type="region of interest" description="Disordered" evidence="2">
    <location>
        <begin position="277"/>
        <end position="303"/>
    </location>
</feature>